<sequence length="141" mass="14897">MSSPAQRRHRTLWEEGRRPGREVASLAVALLLSATVLDLALSEGLGLFFDLTFVTLCVGAALAVRPPDFFAVGVLPPLAMALVVLLLGISDRDSIARADDGLAQALLSGLSRHGIALALGYAACLGLLALRRSFAERHPRG</sequence>
<keyword evidence="1" id="KW-0812">Transmembrane</keyword>
<evidence type="ECO:0000313" key="3">
    <source>
        <dbReference type="EMBL" id="GAA3533042.1"/>
    </source>
</evidence>
<feature type="domain" description="DUF6542" evidence="2">
    <location>
        <begin position="18"/>
        <end position="137"/>
    </location>
</feature>
<keyword evidence="1" id="KW-1133">Transmembrane helix</keyword>
<gene>
    <name evidence="3" type="ORF">GCM10022263_21830</name>
</gene>
<dbReference type="RefSeq" id="WP_218236216.1">
    <property type="nucleotide sequence ID" value="NZ_BAABBB010000009.1"/>
</dbReference>
<reference evidence="4" key="1">
    <citation type="journal article" date="2019" name="Int. J. Syst. Evol. Microbiol.">
        <title>The Global Catalogue of Microorganisms (GCM) 10K type strain sequencing project: providing services to taxonomists for standard genome sequencing and annotation.</title>
        <authorList>
            <consortium name="The Broad Institute Genomics Platform"/>
            <consortium name="The Broad Institute Genome Sequencing Center for Infectious Disease"/>
            <person name="Wu L."/>
            <person name="Ma J."/>
        </authorList>
    </citation>
    <scope>NUCLEOTIDE SEQUENCE [LARGE SCALE GENOMIC DNA]</scope>
    <source>
        <strain evidence="4">JCM 17460</strain>
    </source>
</reference>
<evidence type="ECO:0000259" key="2">
    <source>
        <dbReference type="Pfam" id="PF20177"/>
    </source>
</evidence>
<feature type="transmembrane region" description="Helical" evidence="1">
    <location>
        <begin position="110"/>
        <end position="130"/>
    </location>
</feature>
<dbReference type="Pfam" id="PF20177">
    <property type="entry name" value="DUF6542"/>
    <property type="match status" value="1"/>
</dbReference>
<keyword evidence="4" id="KW-1185">Reference proteome</keyword>
<organism evidence="3 4">
    <name type="scientific">Nocardioides daeguensis</name>
    <dbReference type="NCBI Taxonomy" id="908359"/>
    <lineage>
        <taxon>Bacteria</taxon>
        <taxon>Bacillati</taxon>
        <taxon>Actinomycetota</taxon>
        <taxon>Actinomycetes</taxon>
        <taxon>Propionibacteriales</taxon>
        <taxon>Nocardioidaceae</taxon>
        <taxon>Nocardioides</taxon>
    </lineage>
</organism>
<protein>
    <recommendedName>
        <fullName evidence="2">DUF6542 domain-containing protein</fullName>
    </recommendedName>
</protein>
<evidence type="ECO:0000313" key="4">
    <source>
        <dbReference type="Proteomes" id="UP001500301"/>
    </source>
</evidence>
<evidence type="ECO:0000256" key="1">
    <source>
        <dbReference type="SAM" id="Phobius"/>
    </source>
</evidence>
<feature type="transmembrane region" description="Helical" evidence="1">
    <location>
        <begin position="23"/>
        <end position="41"/>
    </location>
</feature>
<dbReference type="Proteomes" id="UP001500301">
    <property type="component" value="Unassembled WGS sequence"/>
</dbReference>
<proteinExistence type="predicted"/>
<keyword evidence="1" id="KW-0472">Membrane</keyword>
<dbReference type="EMBL" id="BAABBB010000009">
    <property type="protein sequence ID" value="GAA3533042.1"/>
    <property type="molecule type" value="Genomic_DNA"/>
</dbReference>
<name>A0ABP6VDX5_9ACTN</name>
<feature type="transmembrane region" description="Helical" evidence="1">
    <location>
        <begin position="69"/>
        <end position="90"/>
    </location>
</feature>
<feature type="transmembrane region" description="Helical" evidence="1">
    <location>
        <begin position="47"/>
        <end position="64"/>
    </location>
</feature>
<accession>A0ABP6VDX5</accession>
<comment type="caution">
    <text evidence="3">The sequence shown here is derived from an EMBL/GenBank/DDBJ whole genome shotgun (WGS) entry which is preliminary data.</text>
</comment>
<dbReference type="InterPro" id="IPR046672">
    <property type="entry name" value="DUF6542"/>
</dbReference>